<dbReference type="SUPFAM" id="SSF52172">
    <property type="entry name" value="CheY-like"/>
    <property type="match status" value="1"/>
</dbReference>
<dbReference type="SMART" id="SM00448">
    <property type="entry name" value="REC"/>
    <property type="match status" value="1"/>
</dbReference>
<evidence type="ECO:0000259" key="9">
    <source>
        <dbReference type="PROSITE" id="PS50110"/>
    </source>
</evidence>
<dbReference type="EC" id="2.7.13.3" evidence="2"/>
<evidence type="ECO:0000256" key="2">
    <source>
        <dbReference type="ARBA" id="ARBA00012438"/>
    </source>
</evidence>
<dbReference type="GO" id="GO:0000160">
    <property type="term" value="P:phosphorelay signal transduction system"/>
    <property type="evidence" value="ECO:0007669"/>
    <property type="project" value="InterPro"/>
</dbReference>
<geneLocation type="plasmid" evidence="10 11">
    <name>unnamed1</name>
</geneLocation>
<keyword evidence="10" id="KW-0614">Plasmid</keyword>
<reference evidence="10 11" key="1">
    <citation type="submission" date="2023-08" db="EMBL/GenBank/DDBJ databases">
        <title>Pathogen: clinical or host-associated sample.</title>
        <authorList>
            <person name="Hergert J."/>
            <person name="Casey R."/>
            <person name="Wagner J."/>
            <person name="Young E.L."/>
            <person name="Oakeson K.F."/>
        </authorList>
    </citation>
    <scope>NUCLEOTIDE SEQUENCE [LARGE SCALE GENOMIC DNA]</scope>
    <source>
        <strain evidence="10 11">1760953</strain>
        <plasmid evidence="10 11">unnamed1</plasmid>
    </source>
</reference>
<dbReference type="SMART" id="SM00911">
    <property type="entry name" value="HWE_HK"/>
    <property type="match status" value="1"/>
</dbReference>
<keyword evidence="5" id="KW-0547">Nucleotide-binding</keyword>
<dbReference type="InterPro" id="IPR036890">
    <property type="entry name" value="HATPase_C_sf"/>
</dbReference>
<dbReference type="Pfam" id="PF07536">
    <property type="entry name" value="HWE_HK"/>
    <property type="match status" value="1"/>
</dbReference>
<dbReference type="Pfam" id="PF00072">
    <property type="entry name" value="Response_reg"/>
    <property type="match status" value="1"/>
</dbReference>
<dbReference type="AlphaFoldDB" id="A0AA50CR86"/>
<dbReference type="PANTHER" id="PTHR41523:SF7">
    <property type="entry name" value="HISTIDINE KINASE"/>
    <property type="match status" value="1"/>
</dbReference>
<evidence type="ECO:0000256" key="5">
    <source>
        <dbReference type="ARBA" id="ARBA00022741"/>
    </source>
</evidence>
<dbReference type="GO" id="GO:0005524">
    <property type="term" value="F:ATP binding"/>
    <property type="evidence" value="ECO:0007669"/>
    <property type="project" value="UniProtKB-KW"/>
</dbReference>
<evidence type="ECO:0000256" key="4">
    <source>
        <dbReference type="ARBA" id="ARBA00022679"/>
    </source>
</evidence>
<dbReference type="CDD" id="cd00156">
    <property type="entry name" value="REC"/>
    <property type="match status" value="1"/>
</dbReference>
<keyword evidence="3 8" id="KW-0597">Phosphoprotein</keyword>
<keyword evidence="6 10" id="KW-0418">Kinase</keyword>
<dbReference type="InterPro" id="IPR001789">
    <property type="entry name" value="Sig_transdc_resp-reg_receiver"/>
</dbReference>
<dbReference type="Proteomes" id="UP001234585">
    <property type="component" value="Plasmid unnamed1"/>
</dbReference>
<evidence type="ECO:0000313" key="11">
    <source>
        <dbReference type="Proteomes" id="UP001234585"/>
    </source>
</evidence>
<evidence type="ECO:0000256" key="7">
    <source>
        <dbReference type="ARBA" id="ARBA00022840"/>
    </source>
</evidence>
<dbReference type="Gene3D" id="3.40.50.2300">
    <property type="match status" value="1"/>
</dbReference>
<keyword evidence="7" id="KW-0067">ATP-binding</keyword>
<dbReference type="Gene3D" id="3.30.565.10">
    <property type="entry name" value="Histidine kinase-like ATPase, C-terminal domain"/>
    <property type="match status" value="1"/>
</dbReference>
<evidence type="ECO:0000313" key="10">
    <source>
        <dbReference type="EMBL" id="WLR99823.1"/>
    </source>
</evidence>
<dbReference type="InterPro" id="IPR011006">
    <property type="entry name" value="CheY-like_superfamily"/>
</dbReference>
<evidence type="ECO:0000256" key="6">
    <source>
        <dbReference type="ARBA" id="ARBA00022777"/>
    </source>
</evidence>
<sequence>MPKILLLEDSAVDAELIEAQLESLEGTVTLTRVATRAAYEAALARESFDIILSDFSLPDFDGMAALDVALSAAPGAPFIFVSGVLGEEAAIAAFRKGATDYVLKQRLVRLPAAVTRALNEARERDTRKRIEQQKDLLVRELSHRVKNNLAVILSLIRRTGRNCATVAEFEAKLVARIRAMADAHELLFEGNWDETELLNVFRRAVRPYNADLSRFDFGRHDLVRLDPKAALSIGMVVSELVTNAAKYGALTNDQGRVAIEWFVQQDTNSGAMLHFTWSESGGPSVATPGGEGFGTQLIKTNIEYELEGQARLDYNGQGFAAEISIPLPVV</sequence>
<evidence type="ECO:0000256" key="8">
    <source>
        <dbReference type="PROSITE-ProRule" id="PRU00169"/>
    </source>
</evidence>
<proteinExistence type="predicted"/>
<keyword evidence="11" id="KW-1185">Reference proteome</keyword>
<organism evidence="10 11">
    <name type="scientific">Shinella sumterensis</name>
    <dbReference type="NCBI Taxonomy" id="1967501"/>
    <lineage>
        <taxon>Bacteria</taxon>
        <taxon>Pseudomonadati</taxon>
        <taxon>Pseudomonadota</taxon>
        <taxon>Alphaproteobacteria</taxon>
        <taxon>Hyphomicrobiales</taxon>
        <taxon>Rhizobiaceae</taxon>
        <taxon>Shinella</taxon>
    </lineage>
</organism>
<protein>
    <recommendedName>
        <fullName evidence="2">histidine kinase</fullName>
        <ecNumber evidence="2">2.7.13.3</ecNumber>
    </recommendedName>
</protein>
<accession>A0AA50CR86</accession>
<comment type="catalytic activity">
    <reaction evidence="1">
        <text>ATP + protein L-histidine = ADP + protein N-phospho-L-histidine.</text>
        <dbReference type="EC" id="2.7.13.3"/>
    </reaction>
</comment>
<dbReference type="GO" id="GO:0004673">
    <property type="term" value="F:protein histidine kinase activity"/>
    <property type="evidence" value="ECO:0007669"/>
    <property type="project" value="UniProtKB-EC"/>
</dbReference>
<feature type="domain" description="Response regulatory" evidence="9">
    <location>
        <begin position="3"/>
        <end position="119"/>
    </location>
</feature>
<dbReference type="InterPro" id="IPR011102">
    <property type="entry name" value="Sig_transdc_His_kinase_HWE"/>
</dbReference>
<evidence type="ECO:0000256" key="3">
    <source>
        <dbReference type="ARBA" id="ARBA00022553"/>
    </source>
</evidence>
<dbReference type="PANTHER" id="PTHR41523">
    <property type="entry name" value="TWO-COMPONENT SYSTEM SENSOR PROTEIN"/>
    <property type="match status" value="1"/>
</dbReference>
<keyword evidence="4" id="KW-0808">Transferase</keyword>
<evidence type="ECO:0000256" key="1">
    <source>
        <dbReference type="ARBA" id="ARBA00000085"/>
    </source>
</evidence>
<dbReference type="SUPFAM" id="SSF55874">
    <property type="entry name" value="ATPase domain of HSP90 chaperone/DNA topoisomerase II/histidine kinase"/>
    <property type="match status" value="1"/>
</dbReference>
<dbReference type="RefSeq" id="WP_306039165.1">
    <property type="nucleotide sequence ID" value="NZ_CP132303.1"/>
</dbReference>
<dbReference type="EMBL" id="CP132303">
    <property type="protein sequence ID" value="WLR99823.1"/>
    <property type="molecule type" value="Genomic_DNA"/>
</dbReference>
<gene>
    <name evidence="10" type="ORF">Q9313_23970</name>
</gene>
<dbReference type="PROSITE" id="PS50110">
    <property type="entry name" value="RESPONSE_REGULATORY"/>
    <property type="match status" value="1"/>
</dbReference>
<feature type="modified residue" description="4-aspartylphosphate" evidence="8">
    <location>
        <position position="54"/>
    </location>
</feature>
<name>A0AA50CR86_9HYPH</name>